<gene>
    <name evidence="2" type="ORF">E4U09_004977</name>
</gene>
<proteinExistence type="predicted"/>
<name>A0A9P7TZF2_9HYPO</name>
<protein>
    <submittedName>
        <fullName evidence="2">Uncharacterized protein</fullName>
    </submittedName>
</protein>
<evidence type="ECO:0000313" key="3">
    <source>
        <dbReference type="Proteomes" id="UP000707071"/>
    </source>
</evidence>
<dbReference type="EMBL" id="SRRH01000405">
    <property type="protein sequence ID" value="KAG6289486.1"/>
    <property type="molecule type" value="Genomic_DNA"/>
</dbReference>
<keyword evidence="3" id="KW-1185">Reference proteome</keyword>
<dbReference type="Proteomes" id="UP000707071">
    <property type="component" value="Unassembled WGS sequence"/>
</dbReference>
<evidence type="ECO:0000313" key="2">
    <source>
        <dbReference type="EMBL" id="KAG6289486.1"/>
    </source>
</evidence>
<keyword evidence="1" id="KW-1133">Transmembrane helix</keyword>
<evidence type="ECO:0000256" key="1">
    <source>
        <dbReference type="SAM" id="Phobius"/>
    </source>
</evidence>
<accession>A0A9P7TZF2</accession>
<dbReference type="AlphaFoldDB" id="A0A9P7TZF2"/>
<organism evidence="2 3">
    <name type="scientific">Claviceps aff. purpurea</name>
    <dbReference type="NCBI Taxonomy" id="1967640"/>
    <lineage>
        <taxon>Eukaryota</taxon>
        <taxon>Fungi</taxon>
        <taxon>Dikarya</taxon>
        <taxon>Ascomycota</taxon>
        <taxon>Pezizomycotina</taxon>
        <taxon>Sordariomycetes</taxon>
        <taxon>Hypocreomycetidae</taxon>
        <taxon>Hypocreales</taxon>
        <taxon>Clavicipitaceae</taxon>
        <taxon>Claviceps</taxon>
    </lineage>
</organism>
<comment type="caution">
    <text evidence="2">The sequence shown here is derived from an EMBL/GenBank/DDBJ whole genome shotgun (WGS) entry which is preliminary data.</text>
</comment>
<feature type="transmembrane region" description="Helical" evidence="1">
    <location>
        <begin position="32"/>
        <end position="52"/>
    </location>
</feature>
<keyword evidence="1" id="KW-0812">Transmembrane</keyword>
<sequence length="72" mass="7818">MTSAACPPSSPSWHLSRIEALFSKLGDVGSMISSRFTSILFTTALFLLPVAAQYYQIDSPGKQATQIHAFLI</sequence>
<keyword evidence="1" id="KW-0472">Membrane</keyword>
<reference evidence="2 3" key="1">
    <citation type="journal article" date="2020" name="bioRxiv">
        <title>Whole genome comparisons of ergot fungi reveals the divergence and evolution of species within the genus Claviceps are the result of varying mechanisms driving genome evolution and host range expansion.</title>
        <authorList>
            <person name="Wyka S.A."/>
            <person name="Mondo S.J."/>
            <person name="Liu M."/>
            <person name="Dettman J."/>
            <person name="Nalam V."/>
            <person name="Broders K.D."/>
        </authorList>
    </citation>
    <scope>NUCLEOTIDE SEQUENCE [LARGE SCALE GENOMIC DNA]</scope>
    <source>
        <strain evidence="2 3">Clav52</strain>
    </source>
</reference>